<dbReference type="Proteomes" id="UP000887116">
    <property type="component" value="Unassembled WGS sequence"/>
</dbReference>
<sequence length="47" mass="5270">WNNYKGATEVKIEIWEAENGKKSLKVDGKNLQNGRILAANLLPDESN</sequence>
<dbReference type="EMBL" id="BMAO01021939">
    <property type="protein sequence ID" value="GFQ78609.1"/>
    <property type="molecule type" value="Genomic_DNA"/>
</dbReference>
<accession>A0A8X6H2Q0</accession>
<dbReference type="AlphaFoldDB" id="A0A8X6H2Q0"/>
<feature type="non-terminal residue" evidence="1">
    <location>
        <position position="47"/>
    </location>
</feature>
<evidence type="ECO:0000313" key="1">
    <source>
        <dbReference type="EMBL" id="GFQ78609.1"/>
    </source>
</evidence>
<reference evidence="1" key="1">
    <citation type="submission" date="2020-07" db="EMBL/GenBank/DDBJ databases">
        <title>Multicomponent nature underlies the extraordinary mechanical properties of spider dragline silk.</title>
        <authorList>
            <person name="Kono N."/>
            <person name="Nakamura H."/>
            <person name="Mori M."/>
            <person name="Yoshida Y."/>
            <person name="Ohtoshi R."/>
            <person name="Malay A.D."/>
            <person name="Moran D.A.P."/>
            <person name="Tomita M."/>
            <person name="Numata K."/>
            <person name="Arakawa K."/>
        </authorList>
    </citation>
    <scope>NUCLEOTIDE SEQUENCE</scope>
</reference>
<name>A0A8X6H2Q0_TRICU</name>
<dbReference type="OrthoDB" id="10518125at2759"/>
<organism evidence="1 2">
    <name type="scientific">Trichonephila clavata</name>
    <name type="common">Joro spider</name>
    <name type="synonym">Nephila clavata</name>
    <dbReference type="NCBI Taxonomy" id="2740835"/>
    <lineage>
        <taxon>Eukaryota</taxon>
        <taxon>Metazoa</taxon>
        <taxon>Ecdysozoa</taxon>
        <taxon>Arthropoda</taxon>
        <taxon>Chelicerata</taxon>
        <taxon>Arachnida</taxon>
        <taxon>Araneae</taxon>
        <taxon>Araneomorphae</taxon>
        <taxon>Entelegynae</taxon>
        <taxon>Araneoidea</taxon>
        <taxon>Nephilidae</taxon>
        <taxon>Trichonephila</taxon>
    </lineage>
</organism>
<evidence type="ECO:0000313" key="2">
    <source>
        <dbReference type="Proteomes" id="UP000887116"/>
    </source>
</evidence>
<keyword evidence="2" id="KW-1185">Reference proteome</keyword>
<comment type="caution">
    <text evidence="1">The sequence shown here is derived from an EMBL/GenBank/DDBJ whole genome shotgun (WGS) entry which is preliminary data.</text>
</comment>
<proteinExistence type="predicted"/>
<gene>
    <name evidence="1" type="ORF">TNCT_489401</name>
</gene>
<protein>
    <submittedName>
        <fullName evidence="1">Uncharacterized protein</fullName>
    </submittedName>
</protein>